<feature type="compositionally biased region" description="Low complexity" evidence="1">
    <location>
        <begin position="124"/>
        <end position="133"/>
    </location>
</feature>
<feature type="compositionally biased region" description="Polar residues" evidence="1">
    <location>
        <begin position="13"/>
        <end position="30"/>
    </location>
</feature>
<feature type="compositionally biased region" description="Polar residues" evidence="1">
    <location>
        <begin position="217"/>
        <end position="226"/>
    </location>
</feature>
<dbReference type="EMBL" id="FQZK01000002">
    <property type="protein sequence ID" value="SHI78183.1"/>
    <property type="molecule type" value="Genomic_DNA"/>
</dbReference>
<accession>A0A1M6DYG0</accession>
<protein>
    <submittedName>
        <fullName evidence="2">Uncharacterized protein</fullName>
    </submittedName>
</protein>
<organism evidence="2 3">
    <name type="scientific">Nocardiopsis flavescens</name>
    <dbReference type="NCBI Taxonomy" id="758803"/>
    <lineage>
        <taxon>Bacteria</taxon>
        <taxon>Bacillati</taxon>
        <taxon>Actinomycetota</taxon>
        <taxon>Actinomycetes</taxon>
        <taxon>Streptosporangiales</taxon>
        <taxon>Nocardiopsidaceae</taxon>
        <taxon>Nocardiopsis</taxon>
    </lineage>
</organism>
<feature type="region of interest" description="Disordered" evidence="1">
    <location>
        <begin position="332"/>
        <end position="406"/>
    </location>
</feature>
<reference evidence="2 3" key="1">
    <citation type="submission" date="2016-11" db="EMBL/GenBank/DDBJ databases">
        <authorList>
            <person name="Jaros S."/>
            <person name="Januszkiewicz K."/>
            <person name="Wedrychowicz H."/>
        </authorList>
    </citation>
    <scope>NUCLEOTIDE SEQUENCE [LARGE SCALE GENOMIC DNA]</scope>
    <source>
        <strain evidence="2 3">CGMCC 4.5723</strain>
    </source>
</reference>
<feature type="region of interest" description="Disordered" evidence="1">
    <location>
        <begin position="1"/>
        <end position="269"/>
    </location>
</feature>
<feature type="compositionally biased region" description="Basic residues" evidence="1">
    <location>
        <begin position="45"/>
        <end position="57"/>
    </location>
</feature>
<dbReference type="Proteomes" id="UP000184452">
    <property type="component" value="Unassembled WGS sequence"/>
</dbReference>
<evidence type="ECO:0000313" key="2">
    <source>
        <dbReference type="EMBL" id="SHI78183.1"/>
    </source>
</evidence>
<feature type="compositionally biased region" description="Basic residues" evidence="1">
    <location>
        <begin position="113"/>
        <end position="123"/>
    </location>
</feature>
<name>A0A1M6DYG0_9ACTN</name>
<feature type="compositionally biased region" description="Basic and acidic residues" evidence="1">
    <location>
        <begin position="379"/>
        <end position="391"/>
    </location>
</feature>
<evidence type="ECO:0000256" key="1">
    <source>
        <dbReference type="SAM" id="MobiDB-lite"/>
    </source>
</evidence>
<dbReference type="AlphaFoldDB" id="A0A1M6DYG0"/>
<feature type="compositionally biased region" description="Low complexity" evidence="1">
    <location>
        <begin position="101"/>
        <end position="112"/>
    </location>
</feature>
<sequence length="406" mass="43078">MPVPPHTLRHQCLHQTRQNRQPSHQETTSLRPPETVLRSPPGPRQRVRRTPARGKPRRPPEWISPSVSPLNPASRGRVRPPRRRRSPRRHDRRGPAGGAAGPCCATVPSPARRPGRGRRRPRCPARSGPAGRRGPFHVRWAGPPGAAPPARPGATGLPAPPATRPGPGARIRPRPPGSHGPGARPRRSAPPPARADPGRPTDSAVGAAAPAGERSPPTRTCPSSAIRTAGSGRKPRPGGSGEREAMPLTLTGRRRGAQDPAEDEEPQGVIASLLIPLRPTSHGFPPLTGGIPWPNTLFIQVKRGCSDPARSAGSPGEHGAYAMREYALQCRGAHPLPDGADRPGPAPVFRPSPPSGRAPRRAAPRPSLHPGASTSVSTQRRDPSGHGRDTEGQAPPRPVRREHTGE</sequence>
<keyword evidence="3" id="KW-1185">Reference proteome</keyword>
<proteinExistence type="predicted"/>
<evidence type="ECO:0000313" key="3">
    <source>
        <dbReference type="Proteomes" id="UP000184452"/>
    </source>
</evidence>
<gene>
    <name evidence="2" type="ORF">SAMN05421803_10268</name>
</gene>
<feature type="compositionally biased region" description="Basic residues" evidence="1">
    <location>
        <begin position="76"/>
        <end position="92"/>
    </location>
</feature>
<feature type="compositionally biased region" description="Pro residues" evidence="1">
    <location>
        <begin position="344"/>
        <end position="356"/>
    </location>
</feature>